<dbReference type="AlphaFoldDB" id="A0A0R2NE17"/>
<dbReference type="Proteomes" id="UP000050920">
    <property type="component" value="Unassembled WGS sequence"/>
</dbReference>
<name>A0A0R2NE17_9LACO</name>
<dbReference type="RefSeq" id="WP_024625963.1">
    <property type="nucleotide sequence ID" value="NZ_AYGX02000175.1"/>
</dbReference>
<feature type="transmembrane region" description="Helical" evidence="1">
    <location>
        <begin position="398"/>
        <end position="418"/>
    </location>
</feature>
<evidence type="ECO:0000256" key="1">
    <source>
        <dbReference type="SAM" id="Phobius"/>
    </source>
</evidence>
<gene>
    <name evidence="2" type="ORF">DY78_GL001998</name>
</gene>
<feature type="transmembrane region" description="Helical" evidence="1">
    <location>
        <begin position="467"/>
        <end position="493"/>
    </location>
</feature>
<feature type="transmembrane region" description="Helical" evidence="1">
    <location>
        <begin position="499"/>
        <end position="523"/>
    </location>
</feature>
<accession>A0A0R2NE17</accession>
<comment type="caution">
    <text evidence="2">The sequence shown here is derived from an EMBL/GenBank/DDBJ whole genome shotgun (WGS) entry which is preliminary data.</text>
</comment>
<keyword evidence="1" id="KW-0472">Membrane</keyword>
<feature type="transmembrane region" description="Helical" evidence="1">
    <location>
        <begin position="344"/>
        <end position="372"/>
    </location>
</feature>
<keyword evidence="1" id="KW-0812">Transmembrane</keyword>
<feature type="transmembrane region" description="Helical" evidence="1">
    <location>
        <begin position="228"/>
        <end position="257"/>
    </location>
</feature>
<feature type="transmembrane region" description="Helical" evidence="1">
    <location>
        <begin position="311"/>
        <end position="332"/>
    </location>
</feature>
<feature type="transmembrane region" description="Helical" evidence="1">
    <location>
        <begin position="146"/>
        <end position="175"/>
    </location>
</feature>
<organism evidence="2 3">
    <name type="scientific">Lactiplantibacillus fabifermentans DSM 21115</name>
    <dbReference type="NCBI Taxonomy" id="1413187"/>
    <lineage>
        <taxon>Bacteria</taxon>
        <taxon>Bacillati</taxon>
        <taxon>Bacillota</taxon>
        <taxon>Bacilli</taxon>
        <taxon>Lactobacillales</taxon>
        <taxon>Lactobacillaceae</taxon>
        <taxon>Lactiplantibacillus</taxon>
    </lineage>
</organism>
<feature type="transmembrane region" description="Helical" evidence="1">
    <location>
        <begin position="424"/>
        <end position="446"/>
    </location>
</feature>
<feature type="transmembrane region" description="Helical" evidence="1">
    <location>
        <begin position="117"/>
        <end position="140"/>
    </location>
</feature>
<reference evidence="2 3" key="1">
    <citation type="journal article" date="2015" name="Genome Announc.">
        <title>Expanding the biotechnology potential of lactobacilli through comparative genomics of 213 strains and associated genera.</title>
        <authorList>
            <person name="Sun Z."/>
            <person name="Harris H.M."/>
            <person name="McCann A."/>
            <person name="Guo C."/>
            <person name="Argimon S."/>
            <person name="Zhang W."/>
            <person name="Yang X."/>
            <person name="Jeffery I.B."/>
            <person name="Cooney J.C."/>
            <person name="Kagawa T.F."/>
            <person name="Liu W."/>
            <person name="Song Y."/>
            <person name="Salvetti E."/>
            <person name="Wrobel A."/>
            <person name="Rasinkangas P."/>
            <person name="Parkhill J."/>
            <person name="Rea M.C."/>
            <person name="O'Sullivan O."/>
            <person name="Ritari J."/>
            <person name="Douillard F.P."/>
            <person name="Paul Ross R."/>
            <person name="Yang R."/>
            <person name="Briner A.E."/>
            <person name="Felis G.E."/>
            <person name="de Vos W.M."/>
            <person name="Barrangou R."/>
            <person name="Klaenhammer T.R."/>
            <person name="Caufield P.W."/>
            <person name="Cui Y."/>
            <person name="Zhang H."/>
            <person name="O'Toole P.W."/>
        </authorList>
    </citation>
    <scope>NUCLEOTIDE SEQUENCE [LARGE SCALE GENOMIC DNA]</scope>
    <source>
        <strain evidence="2 3">DSM 21115</strain>
    </source>
</reference>
<dbReference type="EMBL" id="AYGX02000175">
    <property type="protein sequence ID" value="KRO22480.1"/>
    <property type="molecule type" value="Genomic_DNA"/>
</dbReference>
<evidence type="ECO:0000313" key="3">
    <source>
        <dbReference type="Proteomes" id="UP000050920"/>
    </source>
</evidence>
<feature type="transmembrane region" description="Helical" evidence="1">
    <location>
        <begin position="43"/>
        <end position="61"/>
    </location>
</feature>
<feature type="transmembrane region" description="Helical" evidence="1">
    <location>
        <begin position="73"/>
        <end position="96"/>
    </location>
</feature>
<feature type="transmembrane region" description="Helical" evidence="1">
    <location>
        <begin position="187"/>
        <end position="208"/>
    </location>
</feature>
<keyword evidence="1" id="KW-1133">Transmembrane helix</keyword>
<protein>
    <submittedName>
        <fullName evidence="2">Uncharacterized protein</fullName>
    </submittedName>
</protein>
<sequence>MNKQQLRALLAVNLRLLNPQATDRLRKKGATGKVLTQKLTHQFYWNVLIFLGIYGLSLVMFDFSKLPGMFTFYVALFILLGISQSISGIYNVFFAGNDLVAYLPLPFRNHEIFISKLLVVVLNTIPFTTPLMLIFALTAIRAHVFIVSALLLTIIVYALILSLILMLCSLLVFGLTKLKLFQQHQKVVMNLMLALNLILILGGLFFLNHGSNNPNQLDHAVLTPLFPIFKIFTVPTSTTSLLALGTLVGLSLVLALLTRQYVLAHLVEQLTLVNTALASTPAHVKRQHHQRHGLKQMLNSYQLQVLKEPNLVFQLFSTSILMPIILIFPWLFSGSASNFSQLSLNWLGVWFTVGIFLAVITVNQTTLVANIISLDKMNFEFIKALPISTSQYLWQKFYWGYGLQTAITAIIALIVALVTRLPLLLSLALILGVTWGTYLMSQHYFIRDYHLRSTNWTNVTQLFNRGSGNIGLVLGTMAGAIAGAIIIGIYSWLIGSQSALAFLINLIVFAIIIIISGGLLWYYRQSFWRTLAQ</sequence>
<proteinExistence type="predicted"/>
<evidence type="ECO:0000313" key="2">
    <source>
        <dbReference type="EMBL" id="KRO22480.1"/>
    </source>
</evidence>
<keyword evidence="3" id="KW-1185">Reference proteome</keyword>